<comment type="caution">
    <text evidence="1">The sequence shown here is derived from an EMBL/GenBank/DDBJ whole genome shotgun (WGS) entry which is preliminary data.</text>
</comment>
<evidence type="ECO:0000313" key="2">
    <source>
        <dbReference type="Proteomes" id="UP000187404"/>
    </source>
</evidence>
<dbReference type="OrthoDB" id="1722540at2"/>
<dbReference type="STRING" id="1261640.BHK98_05120"/>
<name>A0A1Q9JH98_9FIRM</name>
<gene>
    <name evidence="1" type="ORF">BHK98_05120</name>
</gene>
<dbReference type="Proteomes" id="UP000187404">
    <property type="component" value="Unassembled WGS sequence"/>
</dbReference>
<dbReference type="AlphaFoldDB" id="A0A1Q9JH98"/>
<organism evidence="1 2">
    <name type="scientific">Hornefia porci</name>
    <dbReference type="NCBI Taxonomy" id="2652292"/>
    <lineage>
        <taxon>Bacteria</taxon>
        <taxon>Bacillati</taxon>
        <taxon>Bacillota</taxon>
        <taxon>Clostridia</taxon>
        <taxon>Peptostreptococcales</taxon>
        <taxon>Anaerovoracaceae</taxon>
        <taxon>Hornefia</taxon>
    </lineage>
</organism>
<accession>A0A1Q9JH98</accession>
<dbReference type="EMBL" id="MJIE01000001">
    <property type="protein sequence ID" value="OLR55501.1"/>
    <property type="molecule type" value="Genomic_DNA"/>
</dbReference>
<evidence type="ECO:0000313" key="1">
    <source>
        <dbReference type="EMBL" id="OLR55501.1"/>
    </source>
</evidence>
<protein>
    <submittedName>
        <fullName evidence="1">Uncharacterized protein</fullName>
    </submittedName>
</protein>
<dbReference type="Pfam" id="PF18937">
    <property type="entry name" value="DUF5685"/>
    <property type="match status" value="1"/>
</dbReference>
<proteinExistence type="predicted"/>
<reference evidence="1 2" key="1">
    <citation type="journal article" date="2016" name="Appl. Environ. Microbiol.">
        <title>Function and Phylogeny of Bacterial Butyryl Coenzyme A:Acetate Transferases and Their Diversity in the Proximal Colon of Swine.</title>
        <authorList>
            <person name="Trachsel J."/>
            <person name="Bayles D.O."/>
            <person name="Looft T."/>
            <person name="Levine U.Y."/>
            <person name="Allen H.K."/>
        </authorList>
    </citation>
    <scope>NUCLEOTIDE SEQUENCE [LARGE SCALE GENOMIC DNA]</scope>
    <source>
        <strain evidence="1 2">68-3-10</strain>
    </source>
</reference>
<keyword evidence="2" id="KW-1185">Reference proteome</keyword>
<dbReference type="RefSeq" id="WP_075712495.1">
    <property type="nucleotide sequence ID" value="NZ_MJIE01000001.1"/>
</dbReference>
<sequence length="283" mass="32963">MLGYIEPDKHDLKLRDLETYNGYYCGLCKEVSESYGQVSRLWLSNDMTFLAMFLGALTAGEDHIKYEHCIVHPFRKKPVEVQEQSVKYAADMMIILRAEQYIDDVRDGERSRYRGKIVRIASKYERAANMHPEEAKIINESLQELYSYEVEGKSNVRKMSTCFGRVMKAVFTGFVMPEEQIRSVGEFAENLGCWLYLIDIIDDFEEDRDEHRFNPLLDLGITDRRRARDMIEPALYFYLDGLVKAYDLIQFHKNKTILDNIVYCGLRRRTEKVLAGEGAGDDK</sequence>
<dbReference type="InterPro" id="IPR043740">
    <property type="entry name" value="DUF5685"/>
</dbReference>